<dbReference type="Proteomes" id="UP000027931">
    <property type="component" value="Unassembled WGS sequence"/>
</dbReference>
<evidence type="ECO:0000313" key="7">
    <source>
        <dbReference type="Proteomes" id="UP000027931"/>
    </source>
</evidence>
<evidence type="ECO:0000256" key="1">
    <source>
        <dbReference type="ARBA" id="ARBA00008416"/>
    </source>
</evidence>
<proteinExistence type="inferred from homology"/>
<reference evidence="6 7" key="1">
    <citation type="journal article" date="2013" name="Int. J. Syst. Evol. Microbiol.">
        <title>Tumebacillus flagellatus sp. nov., an alpha-amylase/pullulanase-producing bacterium isolated from cassava wastewater.</title>
        <authorList>
            <person name="Wang Q."/>
            <person name="Xie N."/>
            <person name="Qin Y."/>
            <person name="Shen N."/>
            <person name="Zhu J."/>
            <person name="Mi H."/>
            <person name="Huang R."/>
        </authorList>
    </citation>
    <scope>NUCLEOTIDE SEQUENCE [LARGE SCALE GENOMIC DNA]</scope>
    <source>
        <strain evidence="6 7">GST4</strain>
    </source>
</reference>
<comment type="similarity">
    <text evidence="1 3">Belongs to the pirin family.</text>
</comment>
<protein>
    <recommendedName>
        <fullName evidence="8">Pirin</fullName>
    </recommendedName>
</protein>
<comment type="cofactor">
    <cofactor evidence="2">
        <name>Fe cation</name>
        <dbReference type="ChEBI" id="CHEBI:24875"/>
    </cofactor>
    <text evidence="2">Binds 1 Fe cation per subunit.</text>
</comment>
<keyword evidence="7" id="KW-1185">Reference proteome</keyword>
<keyword evidence="2" id="KW-0408">Iron</keyword>
<dbReference type="STRING" id="1157490.EL26_21235"/>
<dbReference type="Pfam" id="PF02678">
    <property type="entry name" value="Pirin"/>
    <property type="match status" value="1"/>
</dbReference>
<gene>
    <name evidence="6" type="ORF">EL26_21235</name>
</gene>
<feature type="binding site" evidence="2">
    <location>
        <position position="57"/>
    </location>
    <ligand>
        <name>Fe cation</name>
        <dbReference type="ChEBI" id="CHEBI:24875"/>
    </ligand>
</feature>
<dbReference type="PANTHER" id="PTHR43212:SF3">
    <property type="entry name" value="QUERCETIN 2,3-DIOXYGENASE"/>
    <property type="match status" value="1"/>
</dbReference>
<dbReference type="RefSeq" id="WP_038093408.1">
    <property type="nucleotide sequence ID" value="NZ_JMIR01000039.1"/>
</dbReference>
<organism evidence="6 7">
    <name type="scientific">Tumebacillus flagellatus</name>
    <dbReference type="NCBI Taxonomy" id="1157490"/>
    <lineage>
        <taxon>Bacteria</taxon>
        <taxon>Bacillati</taxon>
        <taxon>Bacillota</taxon>
        <taxon>Bacilli</taxon>
        <taxon>Bacillales</taxon>
        <taxon>Alicyclobacillaceae</taxon>
        <taxon>Tumebacillus</taxon>
    </lineage>
</organism>
<accession>A0A074LND4</accession>
<evidence type="ECO:0000259" key="5">
    <source>
        <dbReference type="Pfam" id="PF17954"/>
    </source>
</evidence>
<evidence type="ECO:0000256" key="3">
    <source>
        <dbReference type="RuleBase" id="RU003457"/>
    </source>
</evidence>
<dbReference type="eggNOG" id="COG1741">
    <property type="taxonomic scope" value="Bacteria"/>
</dbReference>
<dbReference type="InterPro" id="IPR041602">
    <property type="entry name" value="Quercetinase_C"/>
</dbReference>
<evidence type="ECO:0000256" key="2">
    <source>
        <dbReference type="PIRSR" id="PIRSR006232-1"/>
    </source>
</evidence>
<dbReference type="SUPFAM" id="SSF51182">
    <property type="entry name" value="RmlC-like cupins"/>
    <property type="match status" value="1"/>
</dbReference>
<evidence type="ECO:0008006" key="8">
    <source>
        <dbReference type="Google" id="ProtNLM"/>
    </source>
</evidence>
<dbReference type="InterPro" id="IPR014710">
    <property type="entry name" value="RmlC-like_jellyroll"/>
</dbReference>
<evidence type="ECO:0000259" key="4">
    <source>
        <dbReference type="Pfam" id="PF02678"/>
    </source>
</evidence>
<dbReference type="PIRSF" id="PIRSF006232">
    <property type="entry name" value="Pirin"/>
    <property type="match status" value="1"/>
</dbReference>
<sequence length="233" mass="26348">MIQIIRSNERYTAEHGWLTSRFSFSFAEYYDPQNVRFGVLRVFNDDTVQAGEGFGRHPHADMEIMTYVIEGALEHQDSMGNIGVLRPGEVQRMTAGTGVYHSEYNHSQTEPVHFLQLWFLPNRQGLTPSWEQKEFTKEQQQNTLLPVVSGRAAEGALHMNQDVTVYLSNLEKGQILKYAAEDPNRLFYAFVIRGALDLNGELLQAGDAARISDVQHLTLGSPDGVEFMLIDLV</sequence>
<comment type="caution">
    <text evidence="6">The sequence shown here is derived from an EMBL/GenBank/DDBJ whole genome shotgun (WGS) entry which is preliminary data.</text>
</comment>
<evidence type="ECO:0000313" key="6">
    <source>
        <dbReference type="EMBL" id="KEO81363.1"/>
    </source>
</evidence>
<dbReference type="InterPro" id="IPR003829">
    <property type="entry name" value="Pirin_N_dom"/>
</dbReference>
<feature type="binding site" evidence="2">
    <location>
        <position position="101"/>
    </location>
    <ligand>
        <name>Fe cation</name>
        <dbReference type="ChEBI" id="CHEBI:24875"/>
    </ligand>
</feature>
<dbReference type="EMBL" id="JMIR01000039">
    <property type="protein sequence ID" value="KEO81363.1"/>
    <property type="molecule type" value="Genomic_DNA"/>
</dbReference>
<dbReference type="InterPro" id="IPR012093">
    <property type="entry name" value="Pirin"/>
</dbReference>
<dbReference type="Pfam" id="PF17954">
    <property type="entry name" value="Pirin_C_2"/>
    <property type="match status" value="1"/>
</dbReference>
<name>A0A074LND4_9BACL</name>
<dbReference type="OrthoDB" id="321327at2"/>
<feature type="binding site" evidence="2">
    <location>
        <position position="103"/>
    </location>
    <ligand>
        <name>Fe cation</name>
        <dbReference type="ChEBI" id="CHEBI:24875"/>
    </ligand>
</feature>
<feature type="domain" description="Pirin N-terminal" evidence="4">
    <location>
        <begin position="10"/>
        <end position="118"/>
    </location>
</feature>
<keyword evidence="2" id="KW-0479">Metal-binding</keyword>
<dbReference type="GO" id="GO:0046872">
    <property type="term" value="F:metal ion binding"/>
    <property type="evidence" value="ECO:0007669"/>
    <property type="project" value="UniProtKB-KW"/>
</dbReference>
<dbReference type="Gene3D" id="2.60.120.10">
    <property type="entry name" value="Jelly Rolls"/>
    <property type="match status" value="2"/>
</dbReference>
<feature type="domain" description="Quercetin 2,3-dioxygenase C-terminal cupin" evidence="5">
    <location>
        <begin position="147"/>
        <end position="232"/>
    </location>
</feature>
<dbReference type="CDD" id="cd02910">
    <property type="entry name" value="cupin_Yhhw_N"/>
    <property type="match status" value="1"/>
</dbReference>
<dbReference type="InterPro" id="IPR011051">
    <property type="entry name" value="RmlC_Cupin_sf"/>
</dbReference>
<dbReference type="AlphaFoldDB" id="A0A074LND4"/>
<feature type="binding site" evidence="2">
    <location>
        <position position="59"/>
    </location>
    <ligand>
        <name>Fe cation</name>
        <dbReference type="ChEBI" id="CHEBI:24875"/>
    </ligand>
</feature>
<dbReference type="PANTHER" id="PTHR43212">
    <property type="entry name" value="QUERCETIN 2,3-DIOXYGENASE"/>
    <property type="match status" value="1"/>
</dbReference>